<evidence type="ECO:0000256" key="1">
    <source>
        <dbReference type="ARBA" id="ARBA00004651"/>
    </source>
</evidence>
<dbReference type="InterPro" id="IPR000276">
    <property type="entry name" value="GPCR_Rhodpsn"/>
</dbReference>
<dbReference type="InterPro" id="IPR017452">
    <property type="entry name" value="GPCR_Rhodpsn_7TM"/>
</dbReference>
<keyword evidence="6 12" id="KW-0472">Membrane</keyword>
<dbReference type="PROSITE" id="PS50262">
    <property type="entry name" value="G_PROTEIN_RECEP_F1_2"/>
    <property type="match status" value="1"/>
</dbReference>
<name>A0A6P8UVL0_GYMAC</name>
<dbReference type="KEGG" id="gacu:117551957"/>
<evidence type="ECO:0000259" key="13">
    <source>
        <dbReference type="PROSITE" id="PS50262"/>
    </source>
</evidence>
<evidence type="ECO:0000256" key="8">
    <source>
        <dbReference type="ARBA" id="ARBA00023170"/>
    </source>
</evidence>
<reference evidence="15" key="1">
    <citation type="submission" date="2025-08" db="UniProtKB">
        <authorList>
            <consortium name="RefSeq"/>
        </authorList>
    </citation>
    <scope>IDENTIFICATION</scope>
</reference>
<dbReference type="GO" id="GO:0005886">
    <property type="term" value="C:plasma membrane"/>
    <property type="evidence" value="ECO:0007669"/>
    <property type="project" value="UniProtKB-SubCell"/>
</dbReference>
<organism evidence="14 15">
    <name type="scientific">Gymnodraco acuticeps</name>
    <name type="common">Antarctic dragonfish</name>
    <dbReference type="NCBI Taxonomy" id="8218"/>
    <lineage>
        <taxon>Eukaryota</taxon>
        <taxon>Metazoa</taxon>
        <taxon>Chordata</taxon>
        <taxon>Craniata</taxon>
        <taxon>Vertebrata</taxon>
        <taxon>Euteleostomi</taxon>
        <taxon>Actinopterygii</taxon>
        <taxon>Neopterygii</taxon>
        <taxon>Teleostei</taxon>
        <taxon>Neoteleostei</taxon>
        <taxon>Acanthomorphata</taxon>
        <taxon>Eupercaria</taxon>
        <taxon>Perciformes</taxon>
        <taxon>Notothenioidei</taxon>
        <taxon>Bathydraconidae</taxon>
        <taxon>Gymnodraco</taxon>
    </lineage>
</organism>
<keyword evidence="5 11" id="KW-0297">G-protein coupled receptor</keyword>
<dbReference type="RefSeq" id="XP_034080941.1">
    <property type="nucleotide sequence ID" value="XM_034225050.1"/>
</dbReference>
<dbReference type="PANTHER" id="PTHR24238:SF74">
    <property type="entry name" value="PROKINETICIN RECEPTOR 2"/>
    <property type="match status" value="1"/>
</dbReference>
<keyword evidence="8 11" id="KW-0675">Receptor</keyword>
<keyword evidence="2" id="KW-1003">Cell membrane</keyword>
<keyword evidence="3 11" id="KW-0812">Transmembrane</keyword>
<feature type="domain" description="G-protein coupled receptors family 1 profile" evidence="13">
    <location>
        <begin position="60"/>
        <end position="324"/>
    </location>
</feature>
<comment type="subcellular location">
    <subcellularLocation>
        <location evidence="1">Cell membrane</location>
        <topology evidence="1">Multi-pass membrane protein</topology>
    </subcellularLocation>
</comment>
<dbReference type="PRINTS" id="PR00237">
    <property type="entry name" value="GPCRRHODOPSN"/>
</dbReference>
<evidence type="ECO:0000256" key="9">
    <source>
        <dbReference type="ARBA" id="ARBA00023180"/>
    </source>
</evidence>
<feature type="transmembrane region" description="Helical" evidence="12">
    <location>
        <begin position="304"/>
        <end position="327"/>
    </location>
</feature>
<accession>A0A6P8UVL0</accession>
<keyword evidence="10 11" id="KW-0807">Transducer</keyword>
<dbReference type="CDD" id="cd15204">
    <property type="entry name" value="7tmA_prokineticin-R"/>
    <property type="match status" value="1"/>
</dbReference>
<evidence type="ECO:0000256" key="7">
    <source>
        <dbReference type="ARBA" id="ARBA00023157"/>
    </source>
</evidence>
<comment type="similarity">
    <text evidence="11">Belongs to the G-protein coupled receptor 1 family.</text>
</comment>
<feature type="transmembrane region" description="Helical" evidence="12">
    <location>
        <begin position="214"/>
        <end position="235"/>
    </location>
</feature>
<keyword evidence="7" id="KW-1015">Disulfide bond</keyword>
<dbReference type="FunFam" id="1.20.1070.10:FF:000069">
    <property type="entry name" value="Prokineticin receptor 2"/>
    <property type="match status" value="1"/>
</dbReference>
<dbReference type="Proteomes" id="UP000515161">
    <property type="component" value="Unplaced"/>
</dbReference>
<evidence type="ECO:0000256" key="2">
    <source>
        <dbReference type="ARBA" id="ARBA00022475"/>
    </source>
</evidence>
<dbReference type="Pfam" id="PF00001">
    <property type="entry name" value="7tm_1"/>
    <property type="match status" value="1"/>
</dbReference>
<dbReference type="PANTHER" id="PTHR24238">
    <property type="entry name" value="G-PROTEIN COUPLED RECEPTOR"/>
    <property type="match status" value="1"/>
</dbReference>
<evidence type="ECO:0000313" key="14">
    <source>
        <dbReference type="Proteomes" id="UP000515161"/>
    </source>
</evidence>
<keyword evidence="9" id="KW-0325">Glycoprotein</keyword>
<evidence type="ECO:0000256" key="5">
    <source>
        <dbReference type="ARBA" id="ARBA00023040"/>
    </source>
</evidence>
<dbReference type="GeneID" id="117551957"/>
<evidence type="ECO:0000313" key="15">
    <source>
        <dbReference type="RefSeq" id="XP_034080941.1"/>
    </source>
</evidence>
<protein>
    <submittedName>
        <fullName evidence="15">Prokineticin receptor 1a</fullName>
    </submittedName>
</protein>
<evidence type="ECO:0000256" key="10">
    <source>
        <dbReference type="ARBA" id="ARBA00023224"/>
    </source>
</evidence>
<proteinExistence type="inferred from homology"/>
<gene>
    <name evidence="15" type="primary">prokr1a</name>
</gene>
<dbReference type="GO" id="GO:0008188">
    <property type="term" value="F:neuropeptide receptor activity"/>
    <property type="evidence" value="ECO:0007669"/>
    <property type="project" value="TreeGrafter"/>
</dbReference>
<keyword evidence="14" id="KW-1185">Reference proteome</keyword>
<dbReference type="SUPFAM" id="SSF81321">
    <property type="entry name" value="Family A G protein-coupled receptor-like"/>
    <property type="match status" value="1"/>
</dbReference>
<dbReference type="InParanoid" id="A0A6P8UVL0"/>
<dbReference type="AlphaFoldDB" id="A0A6P8UVL0"/>
<dbReference type="PROSITE" id="PS00237">
    <property type="entry name" value="G_PROTEIN_RECEP_F1_1"/>
    <property type="match status" value="1"/>
</dbReference>
<dbReference type="CTD" id="798080"/>
<feature type="transmembrane region" description="Helical" evidence="12">
    <location>
        <begin position="80"/>
        <end position="101"/>
    </location>
</feature>
<evidence type="ECO:0000256" key="4">
    <source>
        <dbReference type="ARBA" id="ARBA00022989"/>
    </source>
</evidence>
<dbReference type="Gene3D" id="1.20.1070.10">
    <property type="entry name" value="Rhodopsin 7-helix transmembrane proteins"/>
    <property type="match status" value="1"/>
</dbReference>
<evidence type="ECO:0000256" key="12">
    <source>
        <dbReference type="SAM" id="Phobius"/>
    </source>
</evidence>
<feature type="transmembrane region" description="Helical" evidence="12">
    <location>
        <begin position="161"/>
        <end position="182"/>
    </location>
</feature>
<feature type="transmembrane region" description="Helical" evidence="12">
    <location>
        <begin position="38"/>
        <end position="68"/>
    </location>
</feature>
<evidence type="ECO:0000256" key="3">
    <source>
        <dbReference type="ARBA" id="ARBA00022692"/>
    </source>
</evidence>
<dbReference type="OrthoDB" id="10053194at2759"/>
<feature type="transmembrane region" description="Helical" evidence="12">
    <location>
        <begin position="265"/>
        <end position="284"/>
    </location>
</feature>
<evidence type="ECO:0000256" key="6">
    <source>
        <dbReference type="ARBA" id="ARBA00023136"/>
    </source>
</evidence>
<sequence>MDNRTNSSLGLPDYFLSGDVLDYEIPLDEIPDTTQGRAFFVATIVIAVVLVGIMLVCGVGNCLFIASLARYKQLRNLTNLLIANLAVSDVLVATVCCPFLLDYYVVKQLSWDHGLLLCAATNYLRTVSLYVSTNALLAIAVDRYMAILYPLRPRMKHQTAYCVILTVWIVPIFISIPSALMFSETKYPHKEGRSHKTFCAQIWPVDQQLYYRSYFLLIFALEFMVPVTVMAVCYIQISRELWFKDVPGFQTQQIQKRLQSRRRTVVVLILVLVAYILCWAPYYGYALLRDFYPTLISRDRNSLVVFYIIECLAMSNGVINTLCFMSVRKNTKRLKKAGKFPLRLVTFVPAKSSVETETRTLSLRVTDDTEGGRLKSKYRT</sequence>
<keyword evidence="4 12" id="KW-1133">Transmembrane helix</keyword>
<evidence type="ECO:0000256" key="11">
    <source>
        <dbReference type="RuleBase" id="RU000688"/>
    </source>
</evidence>